<reference evidence="2 3" key="1">
    <citation type="submission" date="2019-07" db="EMBL/GenBank/DDBJ databases">
        <title>De Novo Assembly of kiwifruit Actinidia rufa.</title>
        <authorList>
            <person name="Sugita-Konishi S."/>
            <person name="Sato K."/>
            <person name="Mori E."/>
            <person name="Abe Y."/>
            <person name="Kisaki G."/>
            <person name="Hamano K."/>
            <person name="Suezawa K."/>
            <person name="Otani M."/>
            <person name="Fukuda T."/>
            <person name="Manabe T."/>
            <person name="Gomi K."/>
            <person name="Tabuchi M."/>
            <person name="Akimitsu K."/>
            <person name="Kataoka I."/>
        </authorList>
    </citation>
    <scope>NUCLEOTIDE SEQUENCE [LARGE SCALE GENOMIC DNA]</scope>
    <source>
        <strain evidence="3">cv. Fuchu</strain>
    </source>
</reference>
<gene>
    <name evidence="2" type="ORF">Acr_08g0012150</name>
</gene>
<feature type="region of interest" description="Disordered" evidence="1">
    <location>
        <begin position="118"/>
        <end position="140"/>
    </location>
</feature>
<dbReference type="AlphaFoldDB" id="A0A7J0F3K6"/>
<evidence type="ECO:0000313" key="3">
    <source>
        <dbReference type="Proteomes" id="UP000585474"/>
    </source>
</evidence>
<name>A0A7J0F3K6_9ERIC</name>
<dbReference type="Proteomes" id="UP000585474">
    <property type="component" value="Unassembled WGS sequence"/>
</dbReference>
<organism evidence="2 3">
    <name type="scientific">Actinidia rufa</name>
    <dbReference type="NCBI Taxonomy" id="165716"/>
    <lineage>
        <taxon>Eukaryota</taxon>
        <taxon>Viridiplantae</taxon>
        <taxon>Streptophyta</taxon>
        <taxon>Embryophyta</taxon>
        <taxon>Tracheophyta</taxon>
        <taxon>Spermatophyta</taxon>
        <taxon>Magnoliopsida</taxon>
        <taxon>eudicotyledons</taxon>
        <taxon>Gunneridae</taxon>
        <taxon>Pentapetalae</taxon>
        <taxon>asterids</taxon>
        <taxon>Ericales</taxon>
        <taxon>Actinidiaceae</taxon>
        <taxon>Actinidia</taxon>
    </lineage>
</organism>
<comment type="caution">
    <text evidence="2">The sequence shown here is derived from an EMBL/GenBank/DDBJ whole genome shotgun (WGS) entry which is preliminary data.</text>
</comment>
<protein>
    <submittedName>
        <fullName evidence="2">Uncharacterized protein</fullName>
    </submittedName>
</protein>
<sequence>MKQTQVPATTIQSVARLKLRLALPGLQFRPVKGRFDSNKLPLRFVTLDKPRRCSDRLCRRSPDLRQASLLLAGPLTVFVVARRTVQGLRHRSVTSTGLAVVDLGCGLQAFIGDKRIEAQKPMEPQTRGEARDLSKRGAHY</sequence>
<evidence type="ECO:0000313" key="2">
    <source>
        <dbReference type="EMBL" id="GFY92819.1"/>
    </source>
</evidence>
<dbReference type="EMBL" id="BJWL01000008">
    <property type="protein sequence ID" value="GFY92819.1"/>
    <property type="molecule type" value="Genomic_DNA"/>
</dbReference>
<evidence type="ECO:0000256" key="1">
    <source>
        <dbReference type="SAM" id="MobiDB-lite"/>
    </source>
</evidence>
<keyword evidence="3" id="KW-1185">Reference proteome</keyword>
<proteinExistence type="predicted"/>
<accession>A0A7J0F3K6</accession>